<sequence>MSGKGYRITEIARLDVEDIGRYTNKTWGKRQRNDYLRALFSRFEFLAEFPYSGQQHDHITAPCAIYGAQRFAVALYICCIIFSLNRVRFKELCSREGLFGFSEGAHMIFYRINADGIDILRVLHQRMSLEERL</sequence>
<evidence type="ECO:0000313" key="3">
    <source>
        <dbReference type="Proteomes" id="UP000655037"/>
    </source>
</evidence>
<dbReference type="InterPro" id="IPR028344">
    <property type="entry name" value="ParE1/4"/>
</dbReference>
<dbReference type="EMBL" id="JACXXJ020000005">
    <property type="protein sequence ID" value="MBF2715799.1"/>
    <property type="molecule type" value="Genomic_DNA"/>
</dbReference>
<evidence type="ECO:0000313" key="2">
    <source>
        <dbReference type="EMBL" id="MBF2715799.1"/>
    </source>
</evidence>
<gene>
    <name evidence="2" type="ORF">IEI95_016395</name>
</gene>
<dbReference type="AlphaFoldDB" id="A0AAE2RE58"/>
<organism evidence="2 3">
    <name type="scientific">Agrobacterium vitis</name>
    <name type="common">Rhizobium vitis</name>
    <dbReference type="NCBI Taxonomy" id="373"/>
    <lineage>
        <taxon>Bacteria</taxon>
        <taxon>Pseudomonadati</taxon>
        <taxon>Pseudomonadota</taxon>
        <taxon>Alphaproteobacteria</taxon>
        <taxon>Hyphomicrobiales</taxon>
        <taxon>Rhizobiaceae</taxon>
        <taxon>Rhizobium/Agrobacterium group</taxon>
        <taxon>Agrobacterium</taxon>
    </lineage>
</organism>
<dbReference type="RefSeq" id="WP_156536218.1">
    <property type="nucleotide sequence ID" value="NZ_JACXXJ020000005.1"/>
</dbReference>
<name>A0AAE2RE58_AGRVI</name>
<dbReference type="InterPro" id="IPR035093">
    <property type="entry name" value="RelE/ParE_toxin_dom_sf"/>
</dbReference>
<evidence type="ECO:0000256" key="1">
    <source>
        <dbReference type="ARBA" id="ARBA00022649"/>
    </source>
</evidence>
<dbReference type="PIRSF" id="PIRSF029218">
    <property type="entry name" value="ParE"/>
    <property type="match status" value="1"/>
</dbReference>
<dbReference type="Proteomes" id="UP000655037">
    <property type="component" value="Unassembled WGS sequence"/>
</dbReference>
<comment type="caution">
    <text evidence="2">The sequence shown here is derived from an EMBL/GenBank/DDBJ whole genome shotgun (WGS) entry which is preliminary data.</text>
</comment>
<keyword evidence="1" id="KW-1277">Toxin-antitoxin system</keyword>
<dbReference type="Pfam" id="PF05016">
    <property type="entry name" value="ParE_toxin"/>
    <property type="match status" value="1"/>
</dbReference>
<proteinExistence type="predicted"/>
<dbReference type="InterPro" id="IPR007712">
    <property type="entry name" value="RelE/ParE_toxin"/>
</dbReference>
<dbReference type="Gene3D" id="3.30.2310.20">
    <property type="entry name" value="RelE-like"/>
    <property type="match status" value="1"/>
</dbReference>
<protein>
    <submittedName>
        <fullName evidence="2">Type II toxin-antitoxin system RelE/ParE family toxin</fullName>
    </submittedName>
</protein>
<accession>A0AAE2RE58</accession>
<reference evidence="2" key="1">
    <citation type="submission" date="2020-11" db="EMBL/GenBank/DDBJ databases">
        <title>Agrobacterium vitis strain K377 genome.</title>
        <authorList>
            <person name="Xi H."/>
        </authorList>
    </citation>
    <scope>NUCLEOTIDE SEQUENCE</scope>
    <source>
        <strain evidence="2">K377</strain>
    </source>
</reference>